<dbReference type="GO" id="GO:0005829">
    <property type="term" value="C:cytosol"/>
    <property type="evidence" value="ECO:0007669"/>
    <property type="project" value="TreeGrafter"/>
</dbReference>
<evidence type="ECO:0000313" key="2">
    <source>
        <dbReference type="EMBL" id="NQV65635.1"/>
    </source>
</evidence>
<dbReference type="EMBL" id="JABMOJ010000362">
    <property type="protein sequence ID" value="NQV65635.1"/>
    <property type="molecule type" value="Genomic_DNA"/>
</dbReference>
<dbReference type="PANTHER" id="PTHR22893:SF91">
    <property type="entry name" value="NADPH DEHYDROGENASE 2-RELATED"/>
    <property type="match status" value="1"/>
</dbReference>
<evidence type="ECO:0000313" key="3">
    <source>
        <dbReference type="Proteomes" id="UP000754644"/>
    </source>
</evidence>
<accession>A0A972W0C2</accession>
<comment type="caution">
    <text evidence="2">The sequence shown here is derived from an EMBL/GenBank/DDBJ whole genome shotgun (WGS) entry which is preliminary data.</text>
</comment>
<feature type="non-terminal residue" evidence="2">
    <location>
        <position position="239"/>
    </location>
</feature>
<dbReference type="Proteomes" id="UP000754644">
    <property type="component" value="Unassembled WGS sequence"/>
</dbReference>
<dbReference type="GO" id="GO:0016491">
    <property type="term" value="F:oxidoreductase activity"/>
    <property type="evidence" value="ECO:0007669"/>
    <property type="project" value="InterPro"/>
</dbReference>
<dbReference type="GO" id="GO:0010181">
    <property type="term" value="F:FMN binding"/>
    <property type="evidence" value="ECO:0007669"/>
    <property type="project" value="InterPro"/>
</dbReference>
<protein>
    <submittedName>
        <fullName evidence="2">Alkene reductase</fullName>
    </submittedName>
</protein>
<gene>
    <name evidence="2" type="ORF">HQ497_09750</name>
</gene>
<evidence type="ECO:0000259" key="1">
    <source>
        <dbReference type="Pfam" id="PF00724"/>
    </source>
</evidence>
<reference evidence="2" key="1">
    <citation type="submission" date="2020-05" db="EMBL/GenBank/DDBJ databases">
        <title>Sulfur intermediates as new biogeochemical hubs in an aquatic model microbial ecosystem.</title>
        <authorList>
            <person name="Vigneron A."/>
        </authorList>
    </citation>
    <scope>NUCLEOTIDE SEQUENCE</scope>
    <source>
        <strain evidence="2">Bin.250</strain>
    </source>
</reference>
<sequence>MSTLTQLLTPLTLGNIALQNRVIMAPMTRSRAGDDDLVSALHVDYYRQRASAGLIITEGVHPSPNGKGYCRTPGIYNPAQVDAWRQVTDAVHAEGGKIVCQLMHCGRVGSPLNKAPGTEAVAPSAILCREKIFTTQGMVEMSPPRALLTEEIDGIIEEYRQATKNAYAAGFDGVELHCTSGYLPAQFLATGTNLRDDGYGGSLENRLRYPLEVFRAMRAVWPAEKPISVRISANDWVGD</sequence>
<feature type="domain" description="NADH:flavin oxidoreductase/NADH oxidase N-terminal" evidence="1">
    <location>
        <begin position="7"/>
        <end position="237"/>
    </location>
</feature>
<dbReference type="InterPro" id="IPR013785">
    <property type="entry name" value="Aldolase_TIM"/>
</dbReference>
<dbReference type="Pfam" id="PF00724">
    <property type="entry name" value="Oxidored_FMN"/>
    <property type="match status" value="1"/>
</dbReference>
<name>A0A972W0C2_9GAMM</name>
<proteinExistence type="predicted"/>
<dbReference type="InterPro" id="IPR001155">
    <property type="entry name" value="OxRdtase_FMN_N"/>
</dbReference>
<dbReference type="SUPFAM" id="SSF51395">
    <property type="entry name" value="FMN-linked oxidoreductases"/>
    <property type="match status" value="1"/>
</dbReference>
<dbReference type="Gene3D" id="3.20.20.70">
    <property type="entry name" value="Aldolase class I"/>
    <property type="match status" value="1"/>
</dbReference>
<dbReference type="InterPro" id="IPR045247">
    <property type="entry name" value="Oye-like"/>
</dbReference>
<dbReference type="AlphaFoldDB" id="A0A972W0C2"/>
<dbReference type="PANTHER" id="PTHR22893">
    <property type="entry name" value="NADH OXIDOREDUCTASE-RELATED"/>
    <property type="match status" value="1"/>
</dbReference>
<organism evidence="2 3">
    <name type="scientific">SAR86 cluster bacterium</name>
    <dbReference type="NCBI Taxonomy" id="2030880"/>
    <lineage>
        <taxon>Bacteria</taxon>
        <taxon>Pseudomonadati</taxon>
        <taxon>Pseudomonadota</taxon>
        <taxon>Gammaproteobacteria</taxon>
        <taxon>SAR86 cluster</taxon>
    </lineage>
</organism>